<dbReference type="PANTHER" id="PTHR30313:SF2">
    <property type="entry name" value="DNA PRIMASE"/>
    <property type="match status" value="1"/>
</dbReference>
<dbReference type="RefSeq" id="WP_135660050.1">
    <property type="nucleotide sequence ID" value="NZ_SRMQ01000008.1"/>
</dbReference>
<dbReference type="SUPFAM" id="SSF56731">
    <property type="entry name" value="DNA primase core"/>
    <property type="match status" value="1"/>
</dbReference>
<comment type="caution">
    <text evidence="16">The sequence shown here is derived from an EMBL/GenBank/DDBJ whole genome shotgun (WGS) entry which is preliminary data.</text>
</comment>
<evidence type="ECO:0000256" key="4">
    <source>
        <dbReference type="ARBA" id="ARBA00022695"/>
    </source>
</evidence>
<dbReference type="AlphaFoldDB" id="A0A4Z0YED6"/>
<dbReference type="Proteomes" id="UP000297714">
    <property type="component" value="Unassembled WGS sequence"/>
</dbReference>
<dbReference type="Pfam" id="PF01807">
    <property type="entry name" value="Zn_ribbon_DnaG"/>
    <property type="match status" value="1"/>
</dbReference>
<comment type="function">
    <text evidence="12 13">RNA polymerase that catalyzes the synthesis of short RNA molecules used as primers for DNA polymerase during DNA replication.</text>
</comment>
<dbReference type="NCBIfam" id="TIGR01391">
    <property type="entry name" value="dnaG"/>
    <property type="match status" value="1"/>
</dbReference>
<dbReference type="GO" id="GO:0005737">
    <property type="term" value="C:cytoplasm"/>
    <property type="evidence" value="ECO:0007669"/>
    <property type="project" value="TreeGrafter"/>
</dbReference>
<dbReference type="GO" id="GO:0003899">
    <property type="term" value="F:DNA-directed RNA polymerase activity"/>
    <property type="evidence" value="ECO:0007669"/>
    <property type="project" value="UniProtKB-UniRule"/>
</dbReference>
<reference evidence="16 17" key="1">
    <citation type="submission" date="2019-04" db="EMBL/GenBank/DDBJ databases">
        <authorList>
            <person name="Poehlein A."/>
            <person name="Bengelsdorf F.R."/>
            <person name="Duerre P."/>
            <person name="Daniel R."/>
        </authorList>
    </citation>
    <scope>NUCLEOTIDE SEQUENCE [LARGE SCALE GENOMIC DNA]</scope>
    <source>
        <strain evidence="16 17">BS-1</strain>
    </source>
</reference>
<dbReference type="SUPFAM" id="SSF57783">
    <property type="entry name" value="Zinc beta-ribbon"/>
    <property type="match status" value="1"/>
</dbReference>
<keyword evidence="4 12" id="KW-0548">Nucleotidyltransferase</keyword>
<evidence type="ECO:0000256" key="5">
    <source>
        <dbReference type="ARBA" id="ARBA00022705"/>
    </source>
</evidence>
<dbReference type="InterPro" id="IPR016136">
    <property type="entry name" value="DNA_helicase_N/primase_C"/>
</dbReference>
<keyword evidence="2 12" id="KW-0639">Primosome</keyword>
<proteinExistence type="inferred from homology"/>
<dbReference type="InterPro" id="IPR013264">
    <property type="entry name" value="DNAG_N"/>
</dbReference>
<dbReference type="InterPro" id="IPR002694">
    <property type="entry name" value="Znf_CHC2"/>
</dbReference>
<dbReference type="InterPro" id="IPR030846">
    <property type="entry name" value="DnaG_bac"/>
</dbReference>
<evidence type="ECO:0000256" key="8">
    <source>
        <dbReference type="ARBA" id="ARBA00022833"/>
    </source>
</evidence>
<dbReference type="InterPro" id="IPR019475">
    <property type="entry name" value="DNA_primase_DnaB-bd"/>
</dbReference>
<feature type="domain" description="Toprim" evidence="15">
    <location>
        <begin position="252"/>
        <end position="333"/>
    </location>
</feature>
<dbReference type="Pfam" id="PF13155">
    <property type="entry name" value="Toprim_2"/>
    <property type="match status" value="1"/>
</dbReference>
<keyword evidence="10 12" id="KW-0238">DNA-binding</keyword>
<gene>
    <name evidence="16" type="primary">dnaG_2</name>
    <name evidence="12" type="synonym">dnaG</name>
    <name evidence="16" type="ORF">CAGA_18370</name>
</gene>
<evidence type="ECO:0000256" key="1">
    <source>
        <dbReference type="ARBA" id="ARBA00022478"/>
    </source>
</evidence>
<evidence type="ECO:0000259" key="15">
    <source>
        <dbReference type="PROSITE" id="PS50880"/>
    </source>
</evidence>
<dbReference type="SMART" id="SM00400">
    <property type="entry name" value="ZnF_CHCC"/>
    <property type="match status" value="1"/>
</dbReference>
<keyword evidence="6 12" id="KW-0479">Metal-binding</keyword>
<evidence type="ECO:0000256" key="7">
    <source>
        <dbReference type="ARBA" id="ARBA00022771"/>
    </source>
</evidence>
<dbReference type="Pfam" id="PF00772">
    <property type="entry name" value="DnaB"/>
    <property type="match status" value="1"/>
</dbReference>
<evidence type="ECO:0000256" key="13">
    <source>
        <dbReference type="PIRNR" id="PIRNR002811"/>
    </source>
</evidence>
<dbReference type="InterPro" id="IPR007693">
    <property type="entry name" value="DNA_helicase_DnaB-like_N"/>
</dbReference>
<dbReference type="InterPro" id="IPR050219">
    <property type="entry name" value="DnaG_primase"/>
</dbReference>
<comment type="subunit">
    <text evidence="12">Monomer. Interacts with DnaB.</text>
</comment>
<dbReference type="HAMAP" id="MF_00974">
    <property type="entry name" value="DNA_primase_DnaG"/>
    <property type="match status" value="1"/>
</dbReference>
<dbReference type="InterPro" id="IPR006171">
    <property type="entry name" value="TOPRIM_dom"/>
</dbReference>
<evidence type="ECO:0000256" key="12">
    <source>
        <dbReference type="HAMAP-Rule" id="MF_00974"/>
    </source>
</evidence>
<protein>
    <recommendedName>
        <fullName evidence="12 13">DNA primase</fullName>
        <ecNumber evidence="12">2.7.7.101</ecNumber>
    </recommendedName>
</protein>
<organism evidence="16 17">
    <name type="scientific">Caproiciproducens galactitolivorans</name>
    <dbReference type="NCBI Taxonomy" id="642589"/>
    <lineage>
        <taxon>Bacteria</taxon>
        <taxon>Bacillati</taxon>
        <taxon>Bacillota</taxon>
        <taxon>Clostridia</taxon>
        <taxon>Eubacteriales</taxon>
        <taxon>Acutalibacteraceae</taxon>
        <taxon>Caproiciproducens</taxon>
    </lineage>
</organism>
<keyword evidence="3 12" id="KW-0808">Transferase</keyword>
<comment type="cofactor">
    <cofactor evidence="12 13 14">
        <name>Zn(2+)</name>
        <dbReference type="ChEBI" id="CHEBI:29105"/>
    </cofactor>
    <text evidence="12 13 14">Binds 1 zinc ion per monomer.</text>
</comment>
<keyword evidence="5 12" id="KW-0235">DNA replication</keyword>
<keyword evidence="7 12" id="KW-0863">Zinc-finger</keyword>
<dbReference type="SMART" id="SM00493">
    <property type="entry name" value="TOPRIM"/>
    <property type="match status" value="1"/>
</dbReference>
<evidence type="ECO:0000256" key="11">
    <source>
        <dbReference type="ARBA" id="ARBA00023163"/>
    </source>
</evidence>
<comment type="catalytic activity">
    <reaction evidence="12">
        <text>ssDNA + n NTP = ssDNA/pppN(pN)n-1 hybrid + (n-1) diphosphate.</text>
        <dbReference type="EC" id="2.7.7.101"/>
    </reaction>
</comment>
<keyword evidence="1 12" id="KW-0240">DNA-directed RNA polymerase</keyword>
<evidence type="ECO:0000256" key="3">
    <source>
        <dbReference type="ARBA" id="ARBA00022679"/>
    </source>
</evidence>
<name>A0A4Z0YED6_9FIRM</name>
<dbReference type="OrthoDB" id="9803773at2"/>
<keyword evidence="11 12" id="KW-0804">Transcription</keyword>
<keyword evidence="17" id="KW-1185">Reference proteome</keyword>
<dbReference type="FunFam" id="3.90.580.10:FF:000001">
    <property type="entry name" value="DNA primase"/>
    <property type="match status" value="1"/>
</dbReference>
<keyword evidence="8 12" id="KW-0862">Zinc</keyword>
<feature type="zinc finger region" description="CHC2-type" evidence="12 14">
    <location>
        <begin position="38"/>
        <end position="62"/>
    </location>
</feature>
<dbReference type="PIRSF" id="PIRSF002811">
    <property type="entry name" value="DnaG"/>
    <property type="match status" value="1"/>
</dbReference>
<dbReference type="GO" id="GO:0003678">
    <property type="term" value="F:DNA helicase activity"/>
    <property type="evidence" value="ECO:0007669"/>
    <property type="project" value="InterPro"/>
</dbReference>
<dbReference type="Pfam" id="PF10410">
    <property type="entry name" value="DnaB_bind"/>
    <property type="match status" value="1"/>
</dbReference>
<dbReference type="GO" id="GO:1990077">
    <property type="term" value="C:primosome complex"/>
    <property type="evidence" value="ECO:0007669"/>
    <property type="project" value="UniProtKB-KW"/>
</dbReference>
<dbReference type="Pfam" id="PF08275">
    <property type="entry name" value="DNAG_N"/>
    <property type="match status" value="1"/>
</dbReference>
<dbReference type="Gene3D" id="1.10.860.10">
    <property type="entry name" value="DNAb Helicase, Chain A"/>
    <property type="match status" value="1"/>
</dbReference>
<dbReference type="PROSITE" id="PS50880">
    <property type="entry name" value="TOPRIM"/>
    <property type="match status" value="1"/>
</dbReference>
<dbReference type="GO" id="GO:0006269">
    <property type="term" value="P:DNA replication, synthesis of primer"/>
    <property type="evidence" value="ECO:0007669"/>
    <property type="project" value="UniProtKB-UniRule"/>
</dbReference>
<dbReference type="SUPFAM" id="SSF48024">
    <property type="entry name" value="N-terminal domain of DnaB helicase"/>
    <property type="match status" value="1"/>
</dbReference>
<comment type="domain">
    <text evidence="12">Contains an N-terminal zinc-binding domain, a central core domain that contains the primase activity, and a C-terminal DnaB-binding domain.</text>
</comment>
<dbReference type="InterPro" id="IPR036185">
    <property type="entry name" value="DNA_heli_DnaB-like_N_sf"/>
</dbReference>
<dbReference type="GO" id="GO:0005524">
    <property type="term" value="F:ATP binding"/>
    <property type="evidence" value="ECO:0007669"/>
    <property type="project" value="InterPro"/>
</dbReference>
<evidence type="ECO:0000313" key="16">
    <source>
        <dbReference type="EMBL" id="TGJ76116.1"/>
    </source>
</evidence>
<dbReference type="GO" id="GO:0003677">
    <property type="term" value="F:DNA binding"/>
    <property type="evidence" value="ECO:0007669"/>
    <property type="project" value="UniProtKB-KW"/>
</dbReference>
<evidence type="ECO:0000256" key="14">
    <source>
        <dbReference type="PIRSR" id="PIRSR002811-1"/>
    </source>
</evidence>
<dbReference type="EC" id="2.7.7.101" evidence="12"/>
<comment type="similarity">
    <text evidence="12 13">Belongs to the DnaG primase family.</text>
</comment>
<evidence type="ECO:0000256" key="6">
    <source>
        <dbReference type="ARBA" id="ARBA00022723"/>
    </source>
</evidence>
<dbReference type="CDD" id="cd03364">
    <property type="entry name" value="TOPRIM_DnaG_primases"/>
    <property type="match status" value="1"/>
</dbReference>
<dbReference type="PANTHER" id="PTHR30313">
    <property type="entry name" value="DNA PRIMASE"/>
    <property type="match status" value="1"/>
</dbReference>
<dbReference type="InterPro" id="IPR006295">
    <property type="entry name" value="DNA_primase_DnaG"/>
</dbReference>
<dbReference type="Gene3D" id="3.90.980.10">
    <property type="entry name" value="DNA primase, catalytic core, N-terminal domain"/>
    <property type="match status" value="1"/>
</dbReference>
<dbReference type="EMBL" id="SRMQ01000008">
    <property type="protein sequence ID" value="TGJ76116.1"/>
    <property type="molecule type" value="Genomic_DNA"/>
</dbReference>
<dbReference type="InterPro" id="IPR036977">
    <property type="entry name" value="DNA_primase_Znf_CHC2"/>
</dbReference>
<dbReference type="Gene3D" id="3.90.580.10">
    <property type="entry name" value="Zinc finger, CHC2-type domain"/>
    <property type="match status" value="1"/>
</dbReference>
<evidence type="ECO:0000313" key="17">
    <source>
        <dbReference type="Proteomes" id="UP000297714"/>
    </source>
</evidence>
<accession>A0A4Z0YED6</accession>
<evidence type="ECO:0000256" key="9">
    <source>
        <dbReference type="ARBA" id="ARBA00022842"/>
    </source>
</evidence>
<keyword evidence="9" id="KW-0460">Magnesium</keyword>
<dbReference type="Gene3D" id="3.40.1360.10">
    <property type="match status" value="1"/>
</dbReference>
<sequence length="588" mass="66315">MPLPEAFMQELKARNDIAEVVASYVNLRHSGRTYVGLCPFHMEKTPSFNVYSDNGSFYCFGCGAGGDVITFIRRIENLDYMEAVRFLAQRAGIPVPENNVDDGMRRLKARILEINREAARFFYATLNSKEGAEGMEYLRRRALTPQTIRHFGLGWAPASRYSLTRYLAQKGFTQEEMVLANVAFKGRSGQIIDRFASRVMFPIIDLRGNVVAFGGRILTDAKPKYLNTSDTPVFNKGNFLFALNFAKNNANGQLILCEGYMDVISMHQAGFTNAVATLGTALTPSQARLMAHYATEVVLSYDADEAGQKATSRAIPILRDAGLLVKVLTIAGGKDPDEYLRTNGKNGYIKFKQLLEACGNDVEYRLQKIRQSSNLQSAQGRVAYLTGASTVLSTLENEVEQEVYAGKLAEETGVERSAIMQLVKRESEKRKKNRERKEFKAFQQQLAGIRDSINPEKAQNLRAASAEEALIAYIVQYPENAKDILERLPSEKFITAFNRRVYRTIMDRMKDEKAISLTDISEDFSVEEISSISKILAKFHDVSVTKKDAQEYIDVIEQEYEKIRIEKAKSAEPQDIQEYLQKLRSQKK</sequence>
<evidence type="ECO:0000256" key="2">
    <source>
        <dbReference type="ARBA" id="ARBA00022515"/>
    </source>
</evidence>
<dbReference type="GO" id="GO:0000428">
    <property type="term" value="C:DNA-directed RNA polymerase complex"/>
    <property type="evidence" value="ECO:0007669"/>
    <property type="project" value="UniProtKB-KW"/>
</dbReference>
<dbReference type="GO" id="GO:0008270">
    <property type="term" value="F:zinc ion binding"/>
    <property type="evidence" value="ECO:0007669"/>
    <property type="project" value="UniProtKB-UniRule"/>
</dbReference>
<evidence type="ECO:0000256" key="10">
    <source>
        <dbReference type="ARBA" id="ARBA00023125"/>
    </source>
</evidence>
<dbReference type="InterPro" id="IPR034151">
    <property type="entry name" value="TOPRIM_DnaG_bac"/>
</dbReference>
<dbReference type="InterPro" id="IPR037068">
    <property type="entry name" value="DNA_primase_core_N_sf"/>
</dbReference>